<gene>
    <name evidence="1" type="ORF">BV25DRAFT_1922627</name>
</gene>
<keyword evidence="2" id="KW-1185">Reference proteome</keyword>
<dbReference type="Proteomes" id="UP000814140">
    <property type="component" value="Unassembled WGS sequence"/>
</dbReference>
<reference evidence="1" key="1">
    <citation type="submission" date="2021-03" db="EMBL/GenBank/DDBJ databases">
        <authorList>
            <consortium name="DOE Joint Genome Institute"/>
            <person name="Ahrendt S."/>
            <person name="Looney B.P."/>
            <person name="Miyauchi S."/>
            <person name="Morin E."/>
            <person name="Drula E."/>
            <person name="Courty P.E."/>
            <person name="Chicoki N."/>
            <person name="Fauchery L."/>
            <person name="Kohler A."/>
            <person name="Kuo A."/>
            <person name="Labutti K."/>
            <person name="Pangilinan J."/>
            <person name="Lipzen A."/>
            <person name="Riley R."/>
            <person name="Andreopoulos W."/>
            <person name="He G."/>
            <person name="Johnson J."/>
            <person name="Barry K.W."/>
            <person name="Grigoriev I.V."/>
            <person name="Nagy L."/>
            <person name="Hibbett D."/>
            <person name="Henrissat B."/>
            <person name="Matheny P.B."/>
            <person name="Labbe J."/>
            <person name="Martin F."/>
        </authorList>
    </citation>
    <scope>NUCLEOTIDE SEQUENCE</scope>
    <source>
        <strain evidence="1">HHB10654</strain>
    </source>
</reference>
<organism evidence="1 2">
    <name type="scientific">Artomyces pyxidatus</name>
    <dbReference type="NCBI Taxonomy" id="48021"/>
    <lineage>
        <taxon>Eukaryota</taxon>
        <taxon>Fungi</taxon>
        <taxon>Dikarya</taxon>
        <taxon>Basidiomycota</taxon>
        <taxon>Agaricomycotina</taxon>
        <taxon>Agaricomycetes</taxon>
        <taxon>Russulales</taxon>
        <taxon>Auriscalpiaceae</taxon>
        <taxon>Artomyces</taxon>
    </lineage>
</organism>
<comment type="caution">
    <text evidence="1">The sequence shown here is derived from an EMBL/GenBank/DDBJ whole genome shotgun (WGS) entry which is preliminary data.</text>
</comment>
<evidence type="ECO:0000313" key="2">
    <source>
        <dbReference type="Proteomes" id="UP000814140"/>
    </source>
</evidence>
<reference evidence="1" key="2">
    <citation type="journal article" date="2022" name="New Phytol.">
        <title>Evolutionary transition to the ectomycorrhizal habit in the genomes of a hyperdiverse lineage of mushroom-forming fungi.</title>
        <authorList>
            <person name="Looney B."/>
            <person name="Miyauchi S."/>
            <person name="Morin E."/>
            <person name="Drula E."/>
            <person name="Courty P.E."/>
            <person name="Kohler A."/>
            <person name="Kuo A."/>
            <person name="LaButti K."/>
            <person name="Pangilinan J."/>
            <person name="Lipzen A."/>
            <person name="Riley R."/>
            <person name="Andreopoulos W."/>
            <person name="He G."/>
            <person name="Johnson J."/>
            <person name="Nolan M."/>
            <person name="Tritt A."/>
            <person name="Barry K.W."/>
            <person name="Grigoriev I.V."/>
            <person name="Nagy L.G."/>
            <person name="Hibbett D."/>
            <person name="Henrissat B."/>
            <person name="Matheny P.B."/>
            <person name="Labbe J."/>
            <person name="Martin F.M."/>
        </authorList>
    </citation>
    <scope>NUCLEOTIDE SEQUENCE</scope>
    <source>
        <strain evidence="1">HHB10654</strain>
    </source>
</reference>
<sequence length="168" mass="18686">MAVLRRKPGGPSSTVFINGYHYPSHGPSHRIRVGTVVPRGAQAAQETRYPMVENILAIGEPGYRVRDCLVTVRMRHAIERFLISFVFSQTFPVNDSLGLIAPNIAWNGEIVVMQSSCLEDTPAVFGMRGTEAEVKVAADRAASIMWDAEWLWPKLEVSVIDSHLMFNC</sequence>
<proteinExistence type="predicted"/>
<name>A0ACB8SFF7_9AGAM</name>
<dbReference type="EMBL" id="MU277410">
    <property type="protein sequence ID" value="KAI0054496.1"/>
    <property type="molecule type" value="Genomic_DNA"/>
</dbReference>
<evidence type="ECO:0000313" key="1">
    <source>
        <dbReference type="EMBL" id="KAI0054496.1"/>
    </source>
</evidence>
<accession>A0ACB8SFF7</accession>
<protein>
    <submittedName>
        <fullName evidence="1">Uncharacterized protein</fullName>
    </submittedName>
</protein>